<dbReference type="InterPro" id="IPR011989">
    <property type="entry name" value="ARM-like"/>
</dbReference>
<keyword evidence="4" id="KW-1185">Reference proteome</keyword>
<evidence type="ECO:0000256" key="1">
    <source>
        <dbReference type="PROSITE-ProRule" id="PRU00259"/>
    </source>
</evidence>
<gene>
    <name evidence="3" type="ORF">SI7747_06007666</name>
</gene>
<feature type="region of interest" description="Disordered" evidence="2">
    <location>
        <begin position="412"/>
        <end position="432"/>
    </location>
</feature>
<dbReference type="SMART" id="SM00185">
    <property type="entry name" value="ARM"/>
    <property type="match status" value="7"/>
</dbReference>
<feature type="repeat" description="ARM" evidence="1">
    <location>
        <begin position="60"/>
        <end position="102"/>
    </location>
</feature>
<evidence type="ECO:0000313" key="3">
    <source>
        <dbReference type="EMBL" id="CAA2621578.1"/>
    </source>
</evidence>
<dbReference type="SUPFAM" id="SSF48371">
    <property type="entry name" value="ARM repeat"/>
    <property type="match status" value="3"/>
</dbReference>
<feature type="compositionally biased region" description="Polar residues" evidence="2">
    <location>
        <begin position="412"/>
        <end position="427"/>
    </location>
</feature>
<dbReference type="AlphaFoldDB" id="A0A7I8IVT9"/>
<evidence type="ECO:0000256" key="2">
    <source>
        <dbReference type="SAM" id="MobiDB-lite"/>
    </source>
</evidence>
<organism evidence="3">
    <name type="scientific">Spirodela intermedia</name>
    <name type="common">Intermediate duckweed</name>
    <dbReference type="NCBI Taxonomy" id="51605"/>
    <lineage>
        <taxon>Eukaryota</taxon>
        <taxon>Viridiplantae</taxon>
        <taxon>Streptophyta</taxon>
        <taxon>Embryophyta</taxon>
        <taxon>Tracheophyta</taxon>
        <taxon>Spermatophyta</taxon>
        <taxon>Magnoliopsida</taxon>
        <taxon>Liliopsida</taxon>
        <taxon>Araceae</taxon>
        <taxon>Lemnoideae</taxon>
        <taxon>Spirodela</taxon>
    </lineage>
</organism>
<sequence length="624" mass="69325">MDAYGHTNDELSSGESYVGLFVQMLGLDKDPLDREQAVVTLWKYSQGGKHCIDEIMKFRGSIILIINFLKSDSDLIREAAAGLLRNISSVKVYMESVVASGVIEEIVGLLHQSDLTPEVKEHSLCTLWNLSIDETYRMKIARSDIMPILIKYLDDEELKVKEAAGGVLSNLALSPCNHSTIVESGVIQRHKILRKEAKNVLLELSKDEYYKILIIEEGLVFVPLVGASAYKSFRPVSHSWPSLPDGTEIERTARFSRYGASELLLGLNFREKSLNLEEMKMHAIVGRSQQQFLARIGAIETEDDNSALGSLPNDRETILPWMDGVARLVLILGLEDVSAVKRAAWAIADSSISEHMSFKVSQMLDAERVLDPLINVLKSGCSSENLKEKTVSILSRILDPENDMKAKFSNDLVSGQNETSDNVSSTETEGEENADYLPEINAIRTEENGLAVGAASRLLTKLLNYELFHRSIDPQRFINLLREILKSEIPLHAKDWVAACLVKIESLVSQEEGVNYPLDVEVIIYEAIPRLVEQMRASVDEEVQEAAAVELNRIVSEGLPECTQAAVEACLAVLYNVCMDDENHSAVVAAGAVPVLRRVILSERPQWTRALHLLRTLPTSSDLS</sequence>
<feature type="repeat" description="ARM" evidence="1">
    <location>
        <begin position="144"/>
        <end position="186"/>
    </location>
</feature>
<feature type="repeat" description="ARM" evidence="1">
    <location>
        <begin position="101"/>
        <end position="145"/>
    </location>
</feature>
<name>A0A7I8IVT9_SPIIN</name>
<dbReference type="Gene3D" id="1.25.10.10">
    <property type="entry name" value="Leucine-rich Repeat Variant"/>
    <property type="match status" value="3"/>
</dbReference>
<dbReference type="InterPro" id="IPR016024">
    <property type="entry name" value="ARM-type_fold"/>
</dbReference>
<accession>A0A7I8IVT9</accession>
<dbReference type="PANTHER" id="PTHR47451:SF1">
    <property type="entry name" value="ARM REPEAT SUPERFAMILY PROTEIN"/>
    <property type="match status" value="1"/>
</dbReference>
<reference evidence="3 4" key="1">
    <citation type="submission" date="2019-12" db="EMBL/GenBank/DDBJ databases">
        <authorList>
            <person name="Scholz U."/>
            <person name="Mascher M."/>
            <person name="Fiebig A."/>
        </authorList>
    </citation>
    <scope>NUCLEOTIDE SEQUENCE</scope>
</reference>
<evidence type="ECO:0000313" key="4">
    <source>
        <dbReference type="Proteomes" id="UP001189122"/>
    </source>
</evidence>
<dbReference type="PROSITE" id="PS50176">
    <property type="entry name" value="ARM_REPEAT"/>
    <property type="match status" value="3"/>
</dbReference>
<dbReference type="PANTHER" id="PTHR47451">
    <property type="entry name" value="ARM REPEAT SUPERFAMILY PROTEIN"/>
    <property type="match status" value="1"/>
</dbReference>
<dbReference type="EMBL" id="LR743593">
    <property type="protein sequence ID" value="CAA2621578.1"/>
    <property type="molecule type" value="Genomic_DNA"/>
</dbReference>
<dbReference type="EMBL" id="CACRZD030000006">
    <property type="protein sequence ID" value="CAA6661269.1"/>
    <property type="molecule type" value="Genomic_DNA"/>
</dbReference>
<dbReference type="InterPro" id="IPR000225">
    <property type="entry name" value="Armadillo"/>
</dbReference>
<proteinExistence type="predicted"/>
<dbReference type="Proteomes" id="UP001189122">
    <property type="component" value="Unassembled WGS sequence"/>
</dbReference>
<protein>
    <submittedName>
        <fullName evidence="3">Uncharacterized protein</fullName>
    </submittedName>
</protein>